<dbReference type="Proteomes" id="UP000681722">
    <property type="component" value="Unassembled WGS sequence"/>
</dbReference>
<protein>
    <submittedName>
        <fullName evidence="1">Uncharacterized protein</fullName>
    </submittedName>
</protein>
<evidence type="ECO:0000313" key="2">
    <source>
        <dbReference type="EMBL" id="CAF3985068.1"/>
    </source>
</evidence>
<evidence type="ECO:0000313" key="1">
    <source>
        <dbReference type="EMBL" id="CAF1221780.1"/>
    </source>
</evidence>
<organism evidence="1 3">
    <name type="scientific">Didymodactylos carnosus</name>
    <dbReference type="NCBI Taxonomy" id="1234261"/>
    <lineage>
        <taxon>Eukaryota</taxon>
        <taxon>Metazoa</taxon>
        <taxon>Spiralia</taxon>
        <taxon>Gnathifera</taxon>
        <taxon>Rotifera</taxon>
        <taxon>Eurotatoria</taxon>
        <taxon>Bdelloidea</taxon>
        <taxon>Philodinida</taxon>
        <taxon>Philodinidae</taxon>
        <taxon>Didymodactylos</taxon>
    </lineage>
</organism>
<keyword evidence="3" id="KW-1185">Reference proteome</keyword>
<evidence type="ECO:0000313" key="3">
    <source>
        <dbReference type="Proteomes" id="UP000663829"/>
    </source>
</evidence>
<name>A0A814XXT9_9BILA</name>
<dbReference type="EMBL" id="CAJOBC010009326">
    <property type="protein sequence ID" value="CAF3985068.1"/>
    <property type="molecule type" value="Genomic_DNA"/>
</dbReference>
<comment type="caution">
    <text evidence="1">The sequence shown here is derived from an EMBL/GenBank/DDBJ whole genome shotgun (WGS) entry which is preliminary data.</text>
</comment>
<proteinExistence type="predicted"/>
<accession>A0A814XXT9</accession>
<dbReference type="Proteomes" id="UP000663829">
    <property type="component" value="Unassembled WGS sequence"/>
</dbReference>
<sequence>MLFKCVIPNLLLASDYFGIRESTRHATVTRTVFDCGIQLFVNLMELEEMKHLVPYENEMKKYAEEGQHAQVLTILNMYHEIEEKIKLNADQTPLTENYEAL</sequence>
<dbReference type="AlphaFoldDB" id="A0A814XXT9"/>
<gene>
    <name evidence="1" type="ORF">GPM918_LOCUS24723</name>
    <name evidence="2" type="ORF">SRO942_LOCUS24725</name>
</gene>
<reference evidence="1" key="1">
    <citation type="submission" date="2021-02" db="EMBL/GenBank/DDBJ databases">
        <authorList>
            <person name="Nowell W R."/>
        </authorList>
    </citation>
    <scope>NUCLEOTIDE SEQUENCE</scope>
</reference>
<dbReference type="EMBL" id="CAJNOQ010009324">
    <property type="protein sequence ID" value="CAF1221780.1"/>
    <property type="molecule type" value="Genomic_DNA"/>
</dbReference>